<dbReference type="PROSITE" id="PS50234">
    <property type="entry name" value="VWFA"/>
    <property type="match status" value="1"/>
</dbReference>
<dbReference type="Gene3D" id="3.40.50.410">
    <property type="entry name" value="von Willebrand factor, type A domain"/>
    <property type="match status" value="1"/>
</dbReference>
<dbReference type="RefSeq" id="WP_013222107.1">
    <property type="nucleotide sequence ID" value="NC_014318.1"/>
</dbReference>
<dbReference type="InterPro" id="IPR002035">
    <property type="entry name" value="VWF_A"/>
</dbReference>
<dbReference type="SUPFAM" id="SSF53300">
    <property type="entry name" value="vWA-like"/>
    <property type="match status" value="1"/>
</dbReference>
<sequence length="602" mass="63649">MINSQPARRRRKILPFLAAIVVAIALIIGIRYWTSGSSDDADAPKCSGADAIALNVASSPEKVGIVQEAAKAYSGRSVAGHCVDVIVKSKSSGVAMQALANGWNEATDGPRPDVWTPAASGWVNLLRVNAKGDSASIVPDGDPQSIANSPLTIAMPKPMAEALGWPAKPLGWKDITALATDPAGWAKYGHPEWGKFRLGKTNPNISTAGLNATIGAYYAATGTSSDLTAAALEKPEAKQFVSNIEQAIVHYGDNTLTFLTNLQKADDRGAALSYISAVTVEESSLIGYNQGNPTNDPAKVGQHAPPKVPIVAIYPADGTLNSDHPFVTLNWADPTRKQIAADFLGYLRGPETQQRFAALGFRSFDGKPGPQASTANGVQPDAKISFLQPPSPTVLAKLLTTWTDLRKKANVLLVVDVSGSMGDEVKGTGKSKIDLAKQAAIDSLGQFVPRDQVGLWQFATHLDGDKDYQELLPVQPLGSNGKETLASRLSGLTPQSGTGLYDSSLAAYEYLKAHLDPSAINAVVVLTDGRNEDPGGVDLDHLVPQLRPEGNAESVRLFTIAYGGDADQNVLKQIAEATAGSEYDSSKPDSINQVFTSVISNF</sequence>
<protein>
    <submittedName>
        <fullName evidence="3">von Willebrand factor type A</fullName>
    </submittedName>
</protein>
<dbReference type="eggNOG" id="COG1840">
    <property type="taxonomic scope" value="Bacteria"/>
</dbReference>
<organism evidence="3 4">
    <name type="scientific">Amycolatopsis mediterranei (strain U-32)</name>
    <dbReference type="NCBI Taxonomy" id="749927"/>
    <lineage>
        <taxon>Bacteria</taxon>
        <taxon>Bacillati</taxon>
        <taxon>Actinomycetota</taxon>
        <taxon>Actinomycetes</taxon>
        <taxon>Pseudonocardiales</taxon>
        <taxon>Pseudonocardiaceae</taxon>
        <taxon>Amycolatopsis</taxon>
    </lineage>
</organism>
<dbReference type="SMART" id="SM00327">
    <property type="entry name" value="VWA"/>
    <property type="match status" value="1"/>
</dbReference>
<dbReference type="SUPFAM" id="SSF53850">
    <property type="entry name" value="Periplasmic binding protein-like II"/>
    <property type="match status" value="1"/>
</dbReference>
<reference evidence="3 4" key="1">
    <citation type="journal article" date="2010" name="Cell Res.">
        <title>Complete genome sequence of the rifamycin SV-producing Amycolatopsis mediterranei U32 revealed its genetic characteristics in phylogeny and metabolism.</title>
        <authorList>
            <person name="Zhao W."/>
            <person name="Zhong Y."/>
            <person name="Yuan H."/>
            <person name="Wang J."/>
            <person name="Zheng H."/>
            <person name="Wang Y."/>
            <person name="Cen X."/>
            <person name="Xu F."/>
            <person name="Bai J."/>
            <person name="Han X."/>
            <person name="Lu G."/>
            <person name="Zhu Y."/>
            <person name="Shao Z."/>
            <person name="Yan H."/>
            <person name="Li C."/>
            <person name="Peng N."/>
            <person name="Zhang Z."/>
            <person name="Zhang Y."/>
            <person name="Lin W."/>
            <person name="Fan Y."/>
            <person name="Qin Z."/>
            <person name="Hu Y."/>
            <person name="Zhu B."/>
            <person name="Wang S."/>
            <person name="Ding X."/>
            <person name="Zhao G.P."/>
        </authorList>
    </citation>
    <scope>NUCLEOTIDE SEQUENCE [LARGE SCALE GENOMIC DNA]</scope>
    <source>
        <strain evidence="4">U-32</strain>
    </source>
</reference>
<keyword evidence="1" id="KW-0472">Membrane</keyword>
<keyword evidence="1" id="KW-0812">Transmembrane</keyword>
<evidence type="ECO:0000256" key="1">
    <source>
        <dbReference type="SAM" id="Phobius"/>
    </source>
</evidence>
<name>A0A0H3CVB7_AMYMU</name>
<feature type="transmembrane region" description="Helical" evidence="1">
    <location>
        <begin position="12"/>
        <end position="33"/>
    </location>
</feature>
<evidence type="ECO:0000313" key="3">
    <source>
        <dbReference type="EMBL" id="ADJ41980.1"/>
    </source>
</evidence>
<proteinExistence type="predicted"/>
<evidence type="ECO:0000259" key="2">
    <source>
        <dbReference type="PROSITE" id="PS50234"/>
    </source>
</evidence>
<dbReference type="InterPro" id="IPR036465">
    <property type="entry name" value="vWFA_dom_sf"/>
</dbReference>
<dbReference type="Proteomes" id="UP000000328">
    <property type="component" value="Chromosome"/>
</dbReference>
<gene>
    <name evidence="3" type="ordered locus">AMED_0156</name>
</gene>
<accession>A0A0H3CVB7</accession>
<dbReference type="PATRIC" id="fig|749927.5.peg.160"/>
<dbReference type="OrthoDB" id="5621159at2"/>
<dbReference type="EMBL" id="CP002000">
    <property type="protein sequence ID" value="ADJ41980.1"/>
    <property type="molecule type" value="Genomic_DNA"/>
</dbReference>
<keyword evidence="1" id="KW-1133">Transmembrane helix</keyword>
<evidence type="ECO:0000313" key="4">
    <source>
        <dbReference type="Proteomes" id="UP000000328"/>
    </source>
</evidence>
<dbReference type="eggNOG" id="COG2304">
    <property type="taxonomic scope" value="Bacteria"/>
</dbReference>
<dbReference type="Pfam" id="PF00092">
    <property type="entry name" value="VWA"/>
    <property type="match status" value="1"/>
</dbReference>
<dbReference type="GeneID" id="92867953"/>
<dbReference type="KEGG" id="amd:AMED_0156"/>
<feature type="domain" description="VWFA" evidence="2">
    <location>
        <begin position="410"/>
        <end position="598"/>
    </location>
</feature>
<dbReference type="Pfam" id="PF13531">
    <property type="entry name" value="SBP_bac_11"/>
    <property type="match status" value="1"/>
</dbReference>
<dbReference type="AlphaFoldDB" id="A0A0H3CVB7"/>
<dbReference type="HOGENOM" id="CLU_018489_2_0_11"/>